<keyword evidence="5" id="KW-0479">Metal-binding</keyword>
<keyword evidence="7" id="KW-0378">Hydrolase</keyword>
<reference evidence="10" key="1">
    <citation type="submission" date="2010-08" db="EMBL/GenBank/DDBJ databases">
        <authorList>
            <consortium name="Caenorhabditis japonica Sequencing Consortium"/>
            <person name="Wilson R.K."/>
        </authorList>
    </citation>
    <scope>NUCLEOTIDE SEQUENCE [LARGE SCALE GENOMIC DNA]</scope>
    <source>
        <strain evidence="10">DF5081</strain>
    </source>
</reference>
<dbReference type="EC" id="3.1.26.4" evidence="3"/>
<accession>A0A8R1I0K8</accession>
<dbReference type="GO" id="GO:0004523">
    <property type="term" value="F:RNA-DNA hybrid ribonuclease activity"/>
    <property type="evidence" value="ECO:0007669"/>
    <property type="project" value="UniProtKB-EC"/>
</dbReference>
<evidence type="ECO:0000259" key="8">
    <source>
        <dbReference type="Pfam" id="PF00075"/>
    </source>
</evidence>
<proteinExistence type="inferred from homology"/>
<dbReference type="Gene3D" id="3.30.420.10">
    <property type="entry name" value="Ribonuclease H-like superfamily/Ribonuclease H"/>
    <property type="match status" value="2"/>
</dbReference>
<dbReference type="PANTHER" id="PTHR10642:SF26">
    <property type="entry name" value="RIBONUCLEASE H1"/>
    <property type="match status" value="1"/>
</dbReference>
<dbReference type="GO" id="GO:0043137">
    <property type="term" value="P:DNA replication, removal of RNA primer"/>
    <property type="evidence" value="ECO:0007669"/>
    <property type="project" value="TreeGrafter"/>
</dbReference>
<dbReference type="InterPro" id="IPR002156">
    <property type="entry name" value="RNaseH_domain"/>
</dbReference>
<evidence type="ECO:0000256" key="3">
    <source>
        <dbReference type="ARBA" id="ARBA00012180"/>
    </source>
</evidence>
<keyword evidence="4" id="KW-0540">Nuclease</keyword>
<keyword evidence="10" id="KW-1185">Reference proteome</keyword>
<dbReference type="GO" id="GO:0003676">
    <property type="term" value="F:nucleic acid binding"/>
    <property type="evidence" value="ECO:0007669"/>
    <property type="project" value="InterPro"/>
</dbReference>
<dbReference type="InterPro" id="IPR050092">
    <property type="entry name" value="RNase_H"/>
</dbReference>
<dbReference type="SUPFAM" id="SSF53098">
    <property type="entry name" value="Ribonuclease H-like"/>
    <property type="match status" value="2"/>
</dbReference>
<dbReference type="Proteomes" id="UP000005237">
    <property type="component" value="Unassembled WGS sequence"/>
</dbReference>
<feature type="domain" description="RNase H type-1" evidence="8">
    <location>
        <begin position="201"/>
        <end position="284"/>
    </location>
</feature>
<sequence length="321" mass="36071">MYPRCVNGWDAMFWNPEDDCPVVYVDGVCANEGKANAKAGWGFSFGRGKSGSRGGVVSGPQNAQRARLFGAIEALQWGINLLHDDKISIISKDDNLMTEVYNYDKRTTGNEDLWRKIDFLMKKIEASFERMFVDEQDEDDDYFKAVTGRAREAAGLTRSGPSGITQNSDVVEKVHISAKTIDDQNMRAEWTLNYGGNDPRNKSGIIHSELALQKADLTALQKVLENALAASTRKVSITTDSKYLLMVQNFRHRWKAIGWTTLNGAELLNKKMLVLVDDLIVKFEVQKPSESGSLHHLDAFSRKLDDVVDINGQYLPRLNKY</sequence>
<dbReference type="EnsemblMetazoa" id="CJA13710.1">
    <property type="protein sequence ID" value="CJA13710.1"/>
    <property type="gene ID" value="WBGene00132914"/>
</dbReference>
<comment type="catalytic activity">
    <reaction evidence="1">
        <text>Endonucleolytic cleavage to 5'-phosphomonoester.</text>
        <dbReference type="EC" id="3.1.26.4"/>
    </reaction>
</comment>
<evidence type="ECO:0000256" key="7">
    <source>
        <dbReference type="ARBA" id="ARBA00022801"/>
    </source>
</evidence>
<name>A0A8R1I0K8_CAEJA</name>
<evidence type="ECO:0000256" key="5">
    <source>
        <dbReference type="ARBA" id="ARBA00022723"/>
    </source>
</evidence>
<dbReference type="InterPro" id="IPR012337">
    <property type="entry name" value="RNaseH-like_sf"/>
</dbReference>
<keyword evidence="6" id="KW-0255">Endonuclease</keyword>
<dbReference type="GO" id="GO:0046872">
    <property type="term" value="F:metal ion binding"/>
    <property type="evidence" value="ECO:0007669"/>
    <property type="project" value="UniProtKB-KW"/>
</dbReference>
<comment type="similarity">
    <text evidence="2">Belongs to the RNase H family.</text>
</comment>
<evidence type="ECO:0000256" key="2">
    <source>
        <dbReference type="ARBA" id="ARBA00005300"/>
    </source>
</evidence>
<organism evidence="9 10">
    <name type="scientific">Caenorhabditis japonica</name>
    <dbReference type="NCBI Taxonomy" id="281687"/>
    <lineage>
        <taxon>Eukaryota</taxon>
        <taxon>Metazoa</taxon>
        <taxon>Ecdysozoa</taxon>
        <taxon>Nematoda</taxon>
        <taxon>Chromadorea</taxon>
        <taxon>Rhabditida</taxon>
        <taxon>Rhabditina</taxon>
        <taxon>Rhabditomorpha</taxon>
        <taxon>Rhabditoidea</taxon>
        <taxon>Rhabditidae</taxon>
        <taxon>Peloderinae</taxon>
        <taxon>Caenorhabditis</taxon>
    </lineage>
</organism>
<dbReference type="InterPro" id="IPR036397">
    <property type="entry name" value="RNaseH_sf"/>
</dbReference>
<dbReference type="Pfam" id="PF00075">
    <property type="entry name" value="RNase_H"/>
    <property type="match status" value="1"/>
</dbReference>
<dbReference type="AlphaFoldDB" id="A0A8R1I0K8"/>
<evidence type="ECO:0000256" key="1">
    <source>
        <dbReference type="ARBA" id="ARBA00000077"/>
    </source>
</evidence>
<evidence type="ECO:0000256" key="6">
    <source>
        <dbReference type="ARBA" id="ARBA00022759"/>
    </source>
</evidence>
<evidence type="ECO:0000313" key="9">
    <source>
        <dbReference type="EnsemblMetazoa" id="CJA13710.1"/>
    </source>
</evidence>
<evidence type="ECO:0000313" key="10">
    <source>
        <dbReference type="Proteomes" id="UP000005237"/>
    </source>
</evidence>
<protein>
    <recommendedName>
        <fullName evidence="3">ribonuclease H</fullName>
        <ecNumber evidence="3">3.1.26.4</ecNumber>
    </recommendedName>
</protein>
<reference evidence="9" key="2">
    <citation type="submission" date="2022-06" db="UniProtKB">
        <authorList>
            <consortium name="EnsemblMetazoa"/>
        </authorList>
    </citation>
    <scope>IDENTIFICATION</scope>
    <source>
        <strain evidence="9">DF5081</strain>
    </source>
</reference>
<dbReference type="PANTHER" id="PTHR10642">
    <property type="entry name" value="RIBONUCLEASE H1"/>
    <property type="match status" value="1"/>
</dbReference>
<evidence type="ECO:0000256" key="4">
    <source>
        <dbReference type="ARBA" id="ARBA00022722"/>
    </source>
</evidence>